<dbReference type="GeneID" id="40069637"/>
<evidence type="ECO:0008006" key="3">
    <source>
        <dbReference type="Google" id="ProtNLM"/>
    </source>
</evidence>
<name>A0A141HR66_9CAUD</name>
<sequence>MSSNRKTYNLEGKVIISTDVVQIERRDGNPFSKRTIGVETNEKQVVFFESRVDLDNEWQIGEQVKVQYYFAGSIKGDKIYNNIIASKILPNG</sequence>
<dbReference type="Proteomes" id="UP000221857">
    <property type="component" value="Segment"/>
</dbReference>
<dbReference type="RefSeq" id="YP_009594120.1">
    <property type="nucleotide sequence ID" value="NC_041872.1"/>
</dbReference>
<dbReference type="KEGG" id="vg:40069637"/>
<keyword evidence="2" id="KW-1185">Reference proteome</keyword>
<evidence type="ECO:0000313" key="1">
    <source>
        <dbReference type="EMBL" id="ALN97177.1"/>
    </source>
</evidence>
<organism evidence="1 2">
    <name type="scientific">Flavobacterium phage FpV4</name>
    <dbReference type="NCBI Taxonomy" id="1740108"/>
    <lineage>
        <taxon>Viruses</taxon>
        <taxon>Duplodnaviria</taxon>
        <taxon>Heunggongvirae</taxon>
        <taxon>Uroviricota</taxon>
        <taxon>Caudoviricetes</taxon>
        <taxon>Fipvunavirus</taxon>
        <taxon>Fipvunavirus Fpv4</taxon>
    </lineage>
</organism>
<proteinExistence type="predicted"/>
<dbReference type="EMBL" id="KT876724">
    <property type="protein sequence ID" value="ALN97177.1"/>
    <property type="molecule type" value="Genomic_DNA"/>
</dbReference>
<reference evidence="1 2" key="1">
    <citation type="journal article" date="2016" name="PLoS ONE">
        <title>Comparative Genome Analysis Provides Insights into the Pathogenicity of Flavobacterium psychrophilum.</title>
        <authorList>
            <person name="Castillo D."/>
            <person name="Christiansen R.H."/>
            <person name="Dalsgaard I."/>
            <person name="Madsen L."/>
            <person name="Espejo R."/>
            <person name="Middelboe M."/>
        </authorList>
    </citation>
    <scope>NUCLEOTIDE SEQUENCE [LARGE SCALE GENOMIC DNA]</scope>
</reference>
<accession>A0A141HR66</accession>
<protein>
    <recommendedName>
        <fullName evidence="3">DUF3127 domain-containing protein</fullName>
    </recommendedName>
</protein>
<evidence type="ECO:0000313" key="2">
    <source>
        <dbReference type="Proteomes" id="UP000221857"/>
    </source>
</evidence>